<dbReference type="Proteomes" id="UP000178869">
    <property type="component" value="Unassembled WGS sequence"/>
</dbReference>
<keyword evidence="1" id="KW-1133">Transmembrane helix</keyword>
<name>A0A1G2PGA9_9BACT</name>
<evidence type="ECO:0000313" key="3">
    <source>
        <dbReference type="Proteomes" id="UP000178869"/>
    </source>
</evidence>
<organism evidence="2 3">
    <name type="scientific">Candidatus Terrybacteria bacterium RIFCSPHIGHO2_01_FULL_43_35</name>
    <dbReference type="NCBI Taxonomy" id="1802361"/>
    <lineage>
        <taxon>Bacteria</taxon>
        <taxon>Candidatus Terryibacteriota</taxon>
    </lineage>
</organism>
<evidence type="ECO:0000313" key="2">
    <source>
        <dbReference type="EMBL" id="OHA47378.1"/>
    </source>
</evidence>
<protein>
    <submittedName>
        <fullName evidence="2">Uncharacterized protein</fullName>
    </submittedName>
</protein>
<dbReference type="AlphaFoldDB" id="A0A1G2PGA9"/>
<sequence>MNKKMIIISSVILAVLIIALGVWYFRAGTSTNNITSDNDTSAVKTPTFEEQKTEQLEFAQRVYSQYKTAGGNMSSGPCLSNGTEWVVDVVHNPRQAVDDLPANQCPSYLSGLSKHFIELDLSGNLVRAQ</sequence>
<feature type="transmembrane region" description="Helical" evidence="1">
    <location>
        <begin position="6"/>
        <end position="25"/>
    </location>
</feature>
<dbReference type="EMBL" id="MHSR01000001">
    <property type="protein sequence ID" value="OHA47378.1"/>
    <property type="molecule type" value="Genomic_DNA"/>
</dbReference>
<reference evidence="2 3" key="1">
    <citation type="journal article" date="2016" name="Nat. Commun.">
        <title>Thousands of microbial genomes shed light on interconnected biogeochemical processes in an aquifer system.</title>
        <authorList>
            <person name="Anantharaman K."/>
            <person name="Brown C.T."/>
            <person name="Hug L.A."/>
            <person name="Sharon I."/>
            <person name="Castelle C.J."/>
            <person name="Probst A.J."/>
            <person name="Thomas B.C."/>
            <person name="Singh A."/>
            <person name="Wilkins M.J."/>
            <person name="Karaoz U."/>
            <person name="Brodie E.L."/>
            <person name="Williams K.H."/>
            <person name="Hubbard S.S."/>
            <person name="Banfield J.F."/>
        </authorList>
    </citation>
    <scope>NUCLEOTIDE SEQUENCE [LARGE SCALE GENOMIC DNA]</scope>
</reference>
<gene>
    <name evidence="2" type="ORF">A2828_03030</name>
</gene>
<proteinExistence type="predicted"/>
<comment type="caution">
    <text evidence="2">The sequence shown here is derived from an EMBL/GenBank/DDBJ whole genome shotgun (WGS) entry which is preliminary data.</text>
</comment>
<accession>A0A1G2PGA9</accession>
<keyword evidence="1" id="KW-0812">Transmembrane</keyword>
<keyword evidence="1" id="KW-0472">Membrane</keyword>
<evidence type="ECO:0000256" key="1">
    <source>
        <dbReference type="SAM" id="Phobius"/>
    </source>
</evidence>